<sequence length="331" mass="35833">MKVFVTGGGGFLGQAIVRQLLEKNHQVVSYSRGNYPDLDALGVEHRQGDLEAPNRLVAAMKDCEAVIHVAAKAGVWGSYADFHSANVKGTENVISACQQSGIEKLVYTSSPSVVHDGKGLDGVDESTPYPSHFEAYYPQTKALAEKMVLKANGPQLATVALRPHIIWGPGDPHFVPRLVERAKAGRLRLVGDSDPKVDTVYVENAAEAHLLALEKLSPGALIAGKAYFITQDQPETVASFINRILAAAGLPPVQKRIPAHLAWVLGAGLESVFRAFHLPGEPPMTRFMAKQLSTPHWFDITAARQELGYHPRITTDQGMAALKAWMDTSSS</sequence>
<evidence type="ECO:0000259" key="1">
    <source>
        <dbReference type="Pfam" id="PF01073"/>
    </source>
</evidence>
<dbReference type="InterPro" id="IPR051783">
    <property type="entry name" value="NAD(P)-dependent_oxidoreduct"/>
</dbReference>
<accession>A0A2M7G270</accession>
<proteinExistence type="predicted"/>
<evidence type="ECO:0000313" key="2">
    <source>
        <dbReference type="EMBL" id="PIW15773.1"/>
    </source>
</evidence>
<dbReference type="Proteomes" id="UP000231019">
    <property type="component" value="Unassembled WGS sequence"/>
</dbReference>
<dbReference type="GO" id="GO:0006694">
    <property type="term" value="P:steroid biosynthetic process"/>
    <property type="evidence" value="ECO:0007669"/>
    <property type="project" value="InterPro"/>
</dbReference>
<evidence type="ECO:0000313" key="3">
    <source>
        <dbReference type="Proteomes" id="UP000231019"/>
    </source>
</evidence>
<dbReference type="InterPro" id="IPR002225">
    <property type="entry name" value="3Beta_OHSteriod_DH/Estase"/>
</dbReference>
<dbReference type="Pfam" id="PF01073">
    <property type="entry name" value="3Beta_HSD"/>
    <property type="match status" value="1"/>
</dbReference>
<dbReference type="PANTHER" id="PTHR48079:SF6">
    <property type="entry name" value="NAD(P)-BINDING DOMAIN-CONTAINING PROTEIN-RELATED"/>
    <property type="match status" value="1"/>
</dbReference>
<feature type="domain" description="3-beta hydroxysteroid dehydrogenase/isomerase" evidence="1">
    <location>
        <begin position="5"/>
        <end position="252"/>
    </location>
</feature>
<dbReference type="GO" id="GO:0004029">
    <property type="term" value="F:aldehyde dehydrogenase (NAD+) activity"/>
    <property type="evidence" value="ECO:0007669"/>
    <property type="project" value="TreeGrafter"/>
</dbReference>
<gene>
    <name evidence="2" type="ORF">COW36_16010</name>
</gene>
<dbReference type="PANTHER" id="PTHR48079">
    <property type="entry name" value="PROTEIN YEEZ"/>
    <property type="match status" value="1"/>
</dbReference>
<reference evidence="2 3" key="1">
    <citation type="submission" date="2017-09" db="EMBL/GenBank/DDBJ databases">
        <title>Depth-based differentiation of microbial function through sediment-hosted aquifers and enrichment of novel symbionts in the deep terrestrial subsurface.</title>
        <authorList>
            <person name="Probst A.J."/>
            <person name="Ladd B."/>
            <person name="Jarett J.K."/>
            <person name="Geller-Mcgrath D.E."/>
            <person name="Sieber C.M."/>
            <person name="Emerson J.B."/>
            <person name="Anantharaman K."/>
            <person name="Thomas B.C."/>
            <person name="Malmstrom R."/>
            <person name="Stieglmeier M."/>
            <person name="Klingl A."/>
            <person name="Woyke T."/>
            <person name="Ryan C.M."/>
            <person name="Banfield J.F."/>
        </authorList>
    </citation>
    <scope>NUCLEOTIDE SEQUENCE [LARGE SCALE GENOMIC DNA]</scope>
    <source>
        <strain evidence="2">CG17_big_fil_post_rev_8_21_14_2_50_48_46</strain>
    </source>
</reference>
<dbReference type="GO" id="GO:0005737">
    <property type="term" value="C:cytoplasm"/>
    <property type="evidence" value="ECO:0007669"/>
    <property type="project" value="TreeGrafter"/>
</dbReference>
<dbReference type="EMBL" id="PFFQ01000045">
    <property type="protein sequence ID" value="PIW15773.1"/>
    <property type="molecule type" value="Genomic_DNA"/>
</dbReference>
<dbReference type="InterPro" id="IPR036291">
    <property type="entry name" value="NAD(P)-bd_dom_sf"/>
</dbReference>
<organism evidence="2 3">
    <name type="scientific">bacterium (Candidatus Blackallbacteria) CG17_big_fil_post_rev_8_21_14_2_50_48_46</name>
    <dbReference type="NCBI Taxonomy" id="2014261"/>
    <lineage>
        <taxon>Bacteria</taxon>
        <taxon>Candidatus Blackallbacteria</taxon>
    </lineage>
</organism>
<name>A0A2M7G270_9BACT</name>
<dbReference type="Gene3D" id="3.40.50.720">
    <property type="entry name" value="NAD(P)-binding Rossmann-like Domain"/>
    <property type="match status" value="1"/>
</dbReference>
<comment type="caution">
    <text evidence="2">The sequence shown here is derived from an EMBL/GenBank/DDBJ whole genome shotgun (WGS) entry which is preliminary data.</text>
</comment>
<dbReference type="GO" id="GO:0016616">
    <property type="term" value="F:oxidoreductase activity, acting on the CH-OH group of donors, NAD or NADP as acceptor"/>
    <property type="evidence" value="ECO:0007669"/>
    <property type="project" value="InterPro"/>
</dbReference>
<dbReference type="AlphaFoldDB" id="A0A2M7G270"/>
<dbReference type="SUPFAM" id="SSF51735">
    <property type="entry name" value="NAD(P)-binding Rossmann-fold domains"/>
    <property type="match status" value="1"/>
</dbReference>
<protein>
    <submittedName>
        <fullName evidence="2">3-beta hydroxysteroid dehydrogenase</fullName>
    </submittedName>
</protein>